<accession>X1VR39</accession>
<sequence>WIVRVIVATGIKPETPFLVPMFYLASTIARANTAFLGKIATNTSKVCG</sequence>
<name>X1VR39_9ZZZZ</name>
<proteinExistence type="predicted"/>
<dbReference type="EMBL" id="BARW01041168">
    <property type="protein sequence ID" value="GAJ22877.1"/>
    <property type="molecule type" value="Genomic_DNA"/>
</dbReference>
<reference evidence="1" key="1">
    <citation type="journal article" date="2014" name="Front. Microbiol.">
        <title>High frequency of phylogenetically diverse reductive dehalogenase-homologous genes in deep subseafloor sedimentary metagenomes.</title>
        <authorList>
            <person name="Kawai M."/>
            <person name="Futagami T."/>
            <person name="Toyoda A."/>
            <person name="Takaki Y."/>
            <person name="Nishi S."/>
            <person name="Hori S."/>
            <person name="Arai W."/>
            <person name="Tsubouchi T."/>
            <person name="Morono Y."/>
            <person name="Uchiyama I."/>
            <person name="Ito T."/>
            <person name="Fujiyama A."/>
            <person name="Inagaki F."/>
            <person name="Takami H."/>
        </authorList>
    </citation>
    <scope>NUCLEOTIDE SEQUENCE</scope>
    <source>
        <strain evidence="1">Expedition CK06-06</strain>
    </source>
</reference>
<organism evidence="1">
    <name type="scientific">marine sediment metagenome</name>
    <dbReference type="NCBI Taxonomy" id="412755"/>
    <lineage>
        <taxon>unclassified sequences</taxon>
        <taxon>metagenomes</taxon>
        <taxon>ecological metagenomes</taxon>
    </lineage>
</organism>
<comment type="caution">
    <text evidence="1">The sequence shown here is derived from an EMBL/GenBank/DDBJ whole genome shotgun (WGS) entry which is preliminary data.</text>
</comment>
<dbReference type="AlphaFoldDB" id="X1VR39"/>
<evidence type="ECO:0000313" key="1">
    <source>
        <dbReference type="EMBL" id="GAJ22877.1"/>
    </source>
</evidence>
<protein>
    <submittedName>
        <fullName evidence="1">Uncharacterized protein</fullName>
    </submittedName>
</protein>
<gene>
    <name evidence="1" type="ORF">S12H4_61803</name>
</gene>
<feature type="non-terminal residue" evidence="1">
    <location>
        <position position="1"/>
    </location>
</feature>